<reference evidence="1 2" key="1">
    <citation type="submission" date="2020-06" db="EMBL/GenBank/DDBJ databases">
        <authorList>
            <person name="Scott K."/>
        </authorList>
    </citation>
    <scope>NUCLEOTIDE SEQUENCE [LARGE SCALE GENOMIC DNA]</scope>
    <source>
        <strain evidence="1 2">HH1</strain>
    </source>
</reference>
<gene>
    <name evidence="1" type="ORF">H8792_004515</name>
</gene>
<comment type="caution">
    <text evidence="1">The sequence shown here is derived from an EMBL/GenBank/DDBJ whole genome shotgun (WGS) entry which is preliminary data.</text>
</comment>
<evidence type="ECO:0000313" key="1">
    <source>
        <dbReference type="EMBL" id="MBF6057597.1"/>
    </source>
</evidence>
<sequence length="69" mass="7762">METSIYQVECLGDDFAILKNGQVIAVFDSPEEAYQCKRESEEKSQGGFFDTIPPAMRYAKQHLYGVLPA</sequence>
<accession>A0ABS0BUT6</accession>
<proteinExistence type="predicted"/>
<dbReference type="Proteomes" id="UP001193680">
    <property type="component" value="Unassembled WGS sequence"/>
</dbReference>
<evidence type="ECO:0000313" key="2">
    <source>
        <dbReference type="Proteomes" id="UP001193680"/>
    </source>
</evidence>
<dbReference type="EMBL" id="JACBGI020000005">
    <property type="protein sequence ID" value="MBF6057597.1"/>
    <property type="molecule type" value="Genomic_DNA"/>
</dbReference>
<name>A0ABS0BUT6_9GAMM</name>
<protein>
    <submittedName>
        <fullName evidence="1">Uncharacterized protein</fullName>
    </submittedName>
</protein>
<reference evidence="1 2" key="2">
    <citation type="submission" date="2020-11" db="EMBL/GenBank/DDBJ databases">
        <title>Sulfur oxidizing isolate from Hospital Hole Sinkhole.</title>
        <authorList>
            <person name="Scott K.M."/>
        </authorList>
    </citation>
    <scope>NUCLEOTIDE SEQUENCE [LARGE SCALE GENOMIC DNA]</scope>
    <source>
        <strain evidence="1 2">HH1</strain>
    </source>
</reference>
<organism evidence="1 2">
    <name type="scientific">Thiomicrorhabdus heinhorstiae</name>
    <dbReference type="NCBI Taxonomy" id="2748010"/>
    <lineage>
        <taxon>Bacteria</taxon>
        <taxon>Pseudomonadati</taxon>
        <taxon>Pseudomonadota</taxon>
        <taxon>Gammaproteobacteria</taxon>
        <taxon>Thiotrichales</taxon>
        <taxon>Piscirickettsiaceae</taxon>
        <taxon>Thiomicrorhabdus</taxon>
    </lineage>
</organism>
<keyword evidence="2" id="KW-1185">Reference proteome</keyword>
<dbReference type="RefSeq" id="WP_185977743.1">
    <property type="nucleotide sequence ID" value="NZ_JACBGI020000005.1"/>
</dbReference>